<dbReference type="PATRIC" id="fig|187330.3.peg.3959"/>
<protein>
    <submittedName>
        <fullName evidence="1">Amino acid ABC transporter substrate-binding protein</fullName>
    </submittedName>
</protein>
<reference evidence="1 2" key="1">
    <citation type="submission" date="2015-08" db="EMBL/GenBank/DDBJ databases">
        <title>Draft Genome Sequence of Pseudoalteromonas porphyrae UCD-SED14.</title>
        <authorList>
            <person name="Coil D.A."/>
            <person name="Jospin G."/>
            <person name="Lee R.D."/>
            <person name="Eisen J.A."/>
        </authorList>
    </citation>
    <scope>NUCLEOTIDE SEQUENCE [LARGE SCALE GENOMIC DNA]</scope>
    <source>
        <strain evidence="1 2">UCD-SED14</strain>
    </source>
</reference>
<accession>A0A0N1EUQ9</accession>
<organism evidence="1 2">
    <name type="scientific">Pseudoalteromonas porphyrae</name>
    <dbReference type="NCBI Taxonomy" id="187330"/>
    <lineage>
        <taxon>Bacteria</taxon>
        <taxon>Pseudomonadati</taxon>
        <taxon>Pseudomonadota</taxon>
        <taxon>Gammaproteobacteria</taxon>
        <taxon>Alteromonadales</taxon>
        <taxon>Pseudoalteromonadaceae</taxon>
        <taxon>Pseudoalteromonas</taxon>
    </lineage>
</organism>
<proteinExistence type="predicted"/>
<evidence type="ECO:0000313" key="2">
    <source>
        <dbReference type="Proteomes" id="UP000037848"/>
    </source>
</evidence>
<dbReference type="STRING" id="187330.AMS58_10320"/>
<sequence length="190" mass="21815">MSNKRAEQLLEQRKIDVALNYAGGYSRGIYSSDSLLAYQNVAVSLKKNDYIINTIYDLTGKSVLAFQNATAFLPAPFKTITTRLQFYDEVVNQAAQVDNLLKEWVDVIVLEKRVFLYYFQQYQKKHALAQVITIHPIFKEAPRPAYFNSQVLQEVFDMGLTHIKENGEYRAIMAFEGSDYAQVVNPELIK</sequence>
<gene>
    <name evidence="1" type="ORF">ADS77_09405</name>
</gene>
<dbReference type="SUPFAM" id="SSF53850">
    <property type="entry name" value="Periplasmic binding protein-like II"/>
    <property type="match status" value="1"/>
</dbReference>
<keyword evidence="2" id="KW-1185">Reference proteome</keyword>
<dbReference type="AlphaFoldDB" id="A0A0N1EUQ9"/>
<comment type="caution">
    <text evidence="1">The sequence shown here is derived from an EMBL/GenBank/DDBJ whole genome shotgun (WGS) entry which is preliminary data.</text>
</comment>
<dbReference type="Proteomes" id="UP000037848">
    <property type="component" value="Unassembled WGS sequence"/>
</dbReference>
<name>A0A0N1EUQ9_9GAMM</name>
<dbReference type="Gene3D" id="3.40.190.10">
    <property type="entry name" value="Periplasmic binding protein-like II"/>
    <property type="match status" value="2"/>
</dbReference>
<evidence type="ECO:0000313" key="1">
    <source>
        <dbReference type="EMBL" id="KPH63534.1"/>
    </source>
</evidence>
<dbReference type="EMBL" id="LHPH01000008">
    <property type="protein sequence ID" value="KPH63534.1"/>
    <property type="molecule type" value="Genomic_DNA"/>
</dbReference>